<sequence>GYICNSTSRLKIQIYLVATPPILRSFGPHLKSPPSSSRRLGWRRGAGAPMASLTTSHVATRCSFTPAAAGRPVFSPLDQSPMAVVSFPTSTRIGSAGVACTRNWGLQIATPAAVRHVVGSLTRTEGLRFAVVVARFNEIVTKLLLEGALETFKRYSVKEEDIDN</sequence>
<evidence type="ECO:0000256" key="5">
    <source>
        <dbReference type="ARBA" id="ARBA00022679"/>
    </source>
</evidence>
<keyword evidence="5 7" id="KW-0808">Transferase</keyword>
<proteinExistence type="inferred from homology"/>
<dbReference type="PANTHER" id="PTHR21058:SF0">
    <property type="entry name" value="6,7-DIMETHYL-8-RIBITYLLUMAZINE SYNTHASE"/>
    <property type="match status" value="1"/>
</dbReference>
<dbReference type="EC" id="2.5.1.78" evidence="3 7"/>
<comment type="pathway">
    <text evidence="1 7">Cofactor biosynthesis; riboflavin biosynthesis; riboflavin from 2-hydroxy-3-oxobutyl phosphate and 5-amino-6-(D-ribitylamino)uracil: step 1/2.</text>
</comment>
<dbReference type="InterPro" id="IPR034964">
    <property type="entry name" value="LS"/>
</dbReference>
<dbReference type="Pfam" id="PF00885">
    <property type="entry name" value="DMRL_synthase"/>
    <property type="match status" value="1"/>
</dbReference>
<organism evidence="8 9">
    <name type="scientific">Colocasia esculenta</name>
    <name type="common">Wild taro</name>
    <name type="synonym">Arum esculentum</name>
    <dbReference type="NCBI Taxonomy" id="4460"/>
    <lineage>
        <taxon>Eukaryota</taxon>
        <taxon>Viridiplantae</taxon>
        <taxon>Streptophyta</taxon>
        <taxon>Embryophyta</taxon>
        <taxon>Tracheophyta</taxon>
        <taxon>Spermatophyta</taxon>
        <taxon>Magnoliopsida</taxon>
        <taxon>Liliopsida</taxon>
        <taxon>Araceae</taxon>
        <taxon>Aroideae</taxon>
        <taxon>Colocasieae</taxon>
        <taxon>Colocasia</taxon>
    </lineage>
</organism>
<dbReference type="UniPathway" id="UPA00275">
    <property type="reaction ID" value="UER00404"/>
</dbReference>
<comment type="caution">
    <text evidence="8">The sequence shown here is derived from an EMBL/GenBank/DDBJ whole genome shotgun (WGS) entry which is preliminary data.</text>
</comment>
<dbReference type="GO" id="GO:0000906">
    <property type="term" value="F:6,7-dimethyl-8-ribityllumazine synthase activity"/>
    <property type="evidence" value="ECO:0007669"/>
    <property type="project" value="UniProtKB-EC"/>
</dbReference>
<feature type="non-terminal residue" evidence="8">
    <location>
        <position position="164"/>
    </location>
</feature>
<dbReference type="SUPFAM" id="SSF52121">
    <property type="entry name" value="Lumazine synthase"/>
    <property type="match status" value="1"/>
</dbReference>
<dbReference type="GO" id="GO:0009231">
    <property type="term" value="P:riboflavin biosynthetic process"/>
    <property type="evidence" value="ECO:0007669"/>
    <property type="project" value="UniProtKB-UniPathway"/>
</dbReference>
<dbReference type="OrthoDB" id="2965at2759"/>
<dbReference type="InterPro" id="IPR036467">
    <property type="entry name" value="LS/RS_sf"/>
</dbReference>
<evidence type="ECO:0000256" key="6">
    <source>
        <dbReference type="ARBA" id="ARBA00048785"/>
    </source>
</evidence>
<evidence type="ECO:0000256" key="2">
    <source>
        <dbReference type="ARBA" id="ARBA00007424"/>
    </source>
</evidence>
<accession>A0A843U8D3</accession>
<comment type="catalytic activity">
    <reaction evidence="6 7">
        <text>(2S)-2-hydroxy-3-oxobutyl phosphate + 5-amino-6-(D-ribitylamino)uracil = 6,7-dimethyl-8-(1-D-ribityl)lumazine + phosphate + 2 H2O + H(+)</text>
        <dbReference type="Rhea" id="RHEA:26152"/>
        <dbReference type="ChEBI" id="CHEBI:15377"/>
        <dbReference type="ChEBI" id="CHEBI:15378"/>
        <dbReference type="ChEBI" id="CHEBI:15934"/>
        <dbReference type="ChEBI" id="CHEBI:43474"/>
        <dbReference type="ChEBI" id="CHEBI:58201"/>
        <dbReference type="ChEBI" id="CHEBI:58830"/>
        <dbReference type="EC" id="2.5.1.78"/>
    </reaction>
</comment>
<keyword evidence="4 7" id="KW-0686">Riboflavin biosynthesis</keyword>
<evidence type="ECO:0000256" key="7">
    <source>
        <dbReference type="RuleBase" id="RU003795"/>
    </source>
</evidence>
<dbReference type="PANTHER" id="PTHR21058">
    <property type="entry name" value="6,7-DIMETHYL-8-RIBITYLLUMAZINE SYNTHASE DMRL SYNTHASE LUMAZINE SYNTHASE"/>
    <property type="match status" value="1"/>
</dbReference>
<evidence type="ECO:0000256" key="1">
    <source>
        <dbReference type="ARBA" id="ARBA00004917"/>
    </source>
</evidence>
<dbReference type="EMBL" id="NMUH01000473">
    <property type="protein sequence ID" value="MQL79745.1"/>
    <property type="molecule type" value="Genomic_DNA"/>
</dbReference>
<keyword evidence="9" id="KW-1185">Reference proteome</keyword>
<protein>
    <recommendedName>
        <fullName evidence="3 7">6,7-dimethyl-8-ribityllumazine synthase</fullName>
        <shortName evidence="7">DMRL synthase</shortName>
        <ecNumber evidence="3 7">2.5.1.78</ecNumber>
    </recommendedName>
</protein>
<comment type="function">
    <text evidence="7">Catalyzes the formation of 6,7-dimethyl-8-ribityllumazine by condensation of 5-amino-6-(D-ribitylamino)uracil with 3,4-dihydroxy-2-butanone 4-phosphate. This is the penultimate step in the biosynthesis of riboflavin.</text>
</comment>
<dbReference type="Proteomes" id="UP000652761">
    <property type="component" value="Unassembled WGS sequence"/>
</dbReference>
<evidence type="ECO:0000313" key="8">
    <source>
        <dbReference type="EMBL" id="MQL79745.1"/>
    </source>
</evidence>
<gene>
    <name evidence="8" type="ORF">Taro_012198</name>
</gene>
<name>A0A843U8D3_COLES</name>
<dbReference type="Gene3D" id="3.40.50.960">
    <property type="entry name" value="Lumazine/riboflavin synthase"/>
    <property type="match status" value="1"/>
</dbReference>
<evidence type="ECO:0000256" key="3">
    <source>
        <dbReference type="ARBA" id="ARBA00012664"/>
    </source>
</evidence>
<dbReference type="InterPro" id="IPR002180">
    <property type="entry name" value="LS/RS"/>
</dbReference>
<dbReference type="AlphaFoldDB" id="A0A843U8D3"/>
<comment type="similarity">
    <text evidence="2 7">Belongs to the DMRL synthase family.</text>
</comment>
<evidence type="ECO:0000313" key="9">
    <source>
        <dbReference type="Proteomes" id="UP000652761"/>
    </source>
</evidence>
<reference evidence="8" key="1">
    <citation type="submission" date="2017-07" db="EMBL/GenBank/DDBJ databases">
        <title>Taro Niue Genome Assembly and Annotation.</title>
        <authorList>
            <person name="Atibalentja N."/>
            <person name="Keating K."/>
            <person name="Fields C.J."/>
        </authorList>
    </citation>
    <scope>NUCLEOTIDE SEQUENCE</scope>
    <source>
        <strain evidence="8">Niue_2</strain>
        <tissue evidence="8">Leaf</tissue>
    </source>
</reference>
<evidence type="ECO:0000256" key="4">
    <source>
        <dbReference type="ARBA" id="ARBA00022619"/>
    </source>
</evidence>
<dbReference type="GO" id="GO:0009349">
    <property type="term" value="C:riboflavin synthase complex"/>
    <property type="evidence" value="ECO:0007669"/>
    <property type="project" value="UniProtKB-UniRule"/>
</dbReference>